<dbReference type="Gene3D" id="3.30.9.10">
    <property type="entry name" value="D-Amino Acid Oxidase, subunit A, domain 2"/>
    <property type="match status" value="1"/>
</dbReference>
<keyword evidence="1 3" id="KW-0560">Oxidoreductase</keyword>
<protein>
    <submittedName>
        <fullName evidence="3">FAD-dependent oxidoreductase</fullName>
        <ecNumber evidence="3">1.-.-.-</ecNumber>
    </submittedName>
</protein>
<dbReference type="Gene3D" id="3.50.50.60">
    <property type="entry name" value="FAD/NAD(P)-binding domain"/>
    <property type="match status" value="1"/>
</dbReference>
<keyword evidence="4" id="KW-1185">Reference proteome</keyword>
<dbReference type="EC" id="1.-.-.-" evidence="3"/>
<organism evidence="3 4">
    <name type="scientific">Sinomonas halotolerans</name>
    <dbReference type="NCBI Taxonomy" id="1644133"/>
    <lineage>
        <taxon>Bacteria</taxon>
        <taxon>Bacillati</taxon>
        <taxon>Actinomycetota</taxon>
        <taxon>Actinomycetes</taxon>
        <taxon>Micrococcales</taxon>
        <taxon>Micrococcaceae</taxon>
        <taxon>Sinomonas</taxon>
    </lineage>
</organism>
<feature type="domain" description="FAD dependent oxidoreductase" evidence="2">
    <location>
        <begin position="14"/>
        <end position="347"/>
    </location>
</feature>
<proteinExistence type="predicted"/>
<dbReference type="SUPFAM" id="SSF51905">
    <property type="entry name" value="FAD/NAD(P)-binding domain"/>
    <property type="match status" value="1"/>
</dbReference>
<evidence type="ECO:0000313" key="3">
    <source>
        <dbReference type="EMBL" id="MEN2743078.1"/>
    </source>
</evidence>
<name>A0ABU9WV72_9MICC</name>
<sequence>MTGTNSYGSANDVDVLIVGGGIAGLSLAAELAGRCRVALVEAEPSLAYHTSARSAQQLIPSYGPAPVQELTRRTLARLAAVQEEAHDAVGRLAWPSRFMLVGTEAEVAEESHAGMQRLDVGQARALVPVLREGAFEAAALDTDSVRTDATALLAHHERTARAGGVAVHVGSPVHTAQRVGEGWLVGAGAEGFHAANVVNAAGAWADDLAVLFGVERLGLQPYRRTAALVSLARPLDPDTPMVAAADGTWYFRPDAAGALVSPSEAEPSRAEDAVPRPGDIERTLTLIRSVADLEVTGVVKAWTGLRTSPKDGLPVLGFDPEAPGFFWLAGQGGYGFQTSSAMAEEAAGQLLAGRDALRAGTHPVSETARALDPHRLSVRQ</sequence>
<gene>
    <name evidence="3" type="ORF">ABCQ75_00805</name>
</gene>
<dbReference type="PANTHER" id="PTHR13847">
    <property type="entry name" value="SARCOSINE DEHYDROGENASE-RELATED"/>
    <property type="match status" value="1"/>
</dbReference>
<dbReference type="InterPro" id="IPR006076">
    <property type="entry name" value="FAD-dep_OxRdtase"/>
</dbReference>
<reference evidence="3 4" key="1">
    <citation type="submission" date="2024-05" db="EMBL/GenBank/DDBJ databases">
        <title>Sinomonas sp. nov., isolated from a waste landfill.</title>
        <authorList>
            <person name="Zhao Y."/>
        </authorList>
    </citation>
    <scope>NUCLEOTIDE SEQUENCE [LARGE SCALE GENOMIC DNA]</scope>
    <source>
        <strain evidence="3 4">CCTCC AB2014300</strain>
    </source>
</reference>
<evidence type="ECO:0000259" key="2">
    <source>
        <dbReference type="Pfam" id="PF01266"/>
    </source>
</evidence>
<dbReference type="RefSeq" id="WP_345882498.1">
    <property type="nucleotide sequence ID" value="NZ_JBDFRB010000001.1"/>
</dbReference>
<accession>A0ABU9WV72</accession>
<evidence type="ECO:0000313" key="4">
    <source>
        <dbReference type="Proteomes" id="UP001422074"/>
    </source>
</evidence>
<dbReference type="Proteomes" id="UP001422074">
    <property type="component" value="Unassembled WGS sequence"/>
</dbReference>
<dbReference type="InterPro" id="IPR036188">
    <property type="entry name" value="FAD/NAD-bd_sf"/>
</dbReference>
<dbReference type="GO" id="GO:0016491">
    <property type="term" value="F:oxidoreductase activity"/>
    <property type="evidence" value="ECO:0007669"/>
    <property type="project" value="UniProtKB-KW"/>
</dbReference>
<dbReference type="Pfam" id="PF01266">
    <property type="entry name" value="DAO"/>
    <property type="match status" value="1"/>
</dbReference>
<dbReference type="EMBL" id="JBDFRB010000001">
    <property type="protein sequence ID" value="MEN2743078.1"/>
    <property type="molecule type" value="Genomic_DNA"/>
</dbReference>
<comment type="caution">
    <text evidence="3">The sequence shown here is derived from an EMBL/GenBank/DDBJ whole genome shotgun (WGS) entry which is preliminary data.</text>
</comment>
<evidence type="ECO:0000256" key="1">
    <source>
        <dbReference type="ARBA" id="ARBA00023002"/>
    </source>
</evidence>
<dbReference type="PANTHER" id="PTHR13847:SF287">
    <property type="entry name" value="FAD-DEPENDENT OXIDOREDUCTASE DOMAIN-CONTAINING PROTEIN 1"/>
    <property type="match status" value="1"/>
</dbReference>